<dbReference type="InterPro" id="IPR005821">
    <property type="entry name" value="Ion_trans_dom"/>
</dbReference>
<evidence type="ECO:0000256" key="7">
    <source>
        <dbReference type="ARBA" id="ARBA00022958"/>
    </source>
</evidence>
<dbReference type="Gene3D" id="1.10.287.70">
    <property type="match status" value="1"/>
</dbReference>
<dbReference type="EMBL" id="JARBDR010000141">
    <property type="protein sequence ID" value="KAJ8320849.1"/>
    <property type="molecule type" value="Genomic_DNA"/>
</dbReference>
<feature type="transmembrane region" description="Helical" evidence="12">
    <location>
        <begin position="310"/>
        <end position="332"/>
    </location>
</feature>
<dbReference type="PRINTS" id="PR01498">
    <property type="entry name" value="SHAWCHANNEL"/>
</dbReference>
<comment type="subcellular location">
    <subcellularLocation>
        <location evidence="1">Membrane</location>
        <topology evidence="1">Multi-pass membrane protein</topology>
    </subcellularLocation>
</comment>
<protein>
    <submittedName>
        <fullName evidence="15">Uncharacterized protein</fullName>
    </submittedName>
</protein>
<keyword evidence="2" id="KW-0813">Transport</keyword>
<evidence type="ECO:0000313" key="15">
    <source>
        <dbReference type="EMBL" id="KAJ8320849.1"/>
    </source>
</evidence>
<evidence type="ECO:0000256" key="8">
    <source>
        <dbReference type="ARBA" id="ARBA00022989"/>
    </source>
</evidence>
<feature type="transmembrane region" description="Helical" evidence="12">
    <location>
        <begin position="417"/>
        <end position="435"/>
    </location>
</feature>
<dbReference type="PANTHER" id="PTHR11537:SF254">
    <property type="entry name" value="POTASSIUM VOLTAGE-GATED CHANNEL PROTEIN SHAB"/>
    <property type="match status" value="1"/>
</dbReference>
<keyword evidence="11" id="KW-0407">Ion channel</keyword>
<name>A0ABQ9FUE2_TEGGR</name>
<keyword evidence="8 12" id="KW-1133">Transmembrane helix</keyword>
<keyword evidence="7" id="KW-0630">Potassium</keyword>
<dbReference type="InterPro" id="IPR003974">
    <property type="entry name" value="K_chnl_volt-dep_Kv3"/>
</dbReference>
<dbReference type="PRINTS" id="PR00169">
    <property type="entry name" value="KCHANNEL"/>
</dbReference>
<dbReference type="InterPro" id="IPR011333">
    <property type="entry name" value="SKP1/BTB/POZ_sf"/>
</dbReference>
<evidence type="ECO:0000256" key="4">
    <source>
        <dbReference type="ARBA" id="ARBA00022692"/>
    </source>
</evidence>
<keyword evidence="3" id="KW-0633">Potassium transport</keyword>
<feature type="transmembrane region" description="Helical" evidence="12">
    <location>
        <begin position="143"/>
        <end position="161"/>
    </location>
</feature>
<feature type="transmembrane region" description="Helical" evidence="12">
    <location>
        <begin position="442"/>
        <end position="463"/>
    </location>
</feature>
<keyword evidence="6" id="KW-0851">Voltage-gated channel</keyword>
<dbReference type="Gene3D" id="1.20.120.350">
    <property type="entry name" value="Voltage-gated potassium channels. Chain C"/>
    <property type="match status" value="1"/>
</dbReference>
<dbReference type="Gene3D" id="3.30.710.10">
    <property type="entry name" value="Potassium Channel Kv1.1, Chain A"/>
    <property type="match status" value="1"/>
</dbReference>
<accession>A0ABQ9FUE2</accession>
<sequence>MDFKNTILYISGQRFYLDEKVLRLLPPSCFDHAVVNRHVECFNAILWFYTNGELHMPTSVCPSVFSKELSFWSVDPCFMSKCCYMKYVSFFDDQLLLQSFEGNEENPTEKCKIATSKHTKWKTIRDKGWNIMTHPTSSTAAKLYTLLSIFVILVSIVVLCLSTHPSFNRELNLNEWEKFYKGDDVKLRQIDQERIRRKDQASLKTIEKIMKKVEGCSKPAKPKTKECSKYKIKKYEKQLKRERQKLSKPTVNFTEILNDFDSNKEDALDLKNETARARYYFLDVIDNISFVYFAVELTLRFLFCPNKKRFFCDIMTVIDMIALLSEFFNILFSLLFPRERYSEYSLLHVLDCIQVVRVFRVFRIVKTSIGFRALIYSIKASLPNMALNMFMLLAAALIFAAVGFYSDHETFRSIPHAMWWAIVTLTTVGYGDVTPTSVLGRLVGCACAVSGVFVLAVLIPIFVKNYLLVCDFAKMNKHHSSHYSSNNGKLQAKMCNEATTLTTATSEQIEIKAMQTYC</sequence>
<evidence type="ECO:0000256" key="11">
    <source>
        <dbReference type="ARBA" id="ARBA00023303"/>
    </source>
</evidence>
<keyword evidence="16" id="KW-1185">Reference proteome</keyword>
<evidence type="ECO:0000256" key="12">
    <source>
        <dbReference type="SAM" id="Phobius"/>
    </source>
</evidence>
<feature type="transmembrane region" description="Helical" evidence="12">
    <location>
        <begin position="386"/>
        <end position="405"/>
    </location>
</feature>
<organism evidence="15 16">
    <name type="scientific">Tegillarca granosa</name>
    <name type="common">Malaysian cockle</name>
    <name type="synonym">Anadara granosa</name>
    <dbReference type="NCBI Taxonomy" id="220873"/>
    <lineage>
        <taxon>Eukaryota</taxon>
        <taxon>Metazoa</taxon>
        <taxon>Spiralia</taxon>
        <taxon>Lophotrochozoa</taxon>
        <taxon>Mollusca</taxon>
        <taxon>Bivalvia</taxon>
        <taxon>Autobranchia</taxon>
        <taxon>Pteriomorphia</taxon>
        <taxon>Arcoida</taxon>
        <taxon>Arcoidea</taxon>
        <taxon>Arcidae</taxon>
        <taxon>Tegillarca</taxon>
    </lineage>
</organism>
<dbReference type="Pfam" id="PF02214">
    <property type="entry name" value="BTB_2"/>
    <property type="match status" value="1"/>
</dbReference>
<feature type="domain" description="Ion transport" evidence="13">
    <location>
        <begin position="276"/>
        <end position="466"/>
    </location>
</feature>
<evidence type="ECO:0000313" key="16">
    <source>
        <dbReference type="Proteomes" id="UP001217089"/>
    </source>
</evidence>
<dbReference type="InterPro" id="IPR027359">
    <property type="entry name" value="Volt_channel_dom_sf"/>
</dbReference>
<comment type="caution">
    <text evidence="15">The sequence shown here is derived from an EMBL/GenBank/DDBJ whole genome shotgun (WGS) entry which is preliminary data.</text>
</comment>
<evidence type="ECO:0000256" key="3">
    <source>
        <dbReference type="ARBA" id="ARBA00022538"/>
    </source>
</evidence>
<dbReference type="SUPFAM" id="SSF81324">
    <property type="entry name" value="Voltage-gated potassium channels"/>
    <property type="match status" value="1"/>
</dbReference>
<dbReference type="InterPro" id="IPR003131">
    <property type="entry name" value="T1-type_BTB"/>
</dbReference>
<keyword evidence="9" id="KW-0406">Ion transport</keyword>
<dbReference type="PANTHER" id="PTHR11537">
    <property type="entry name" value="VOLTAGE-GATED POTASSIUM CHANNEL"/>
    <property type="match status" value="1"/>
</dbReference>
<evidence type="ECO:0000256" key="1">
    <source>
        <dbReference type="ARBA" id="ARBA00004141"/>
    </source>
</evidence>
<dbReference type="Proteomes" id="UP001217089">
    <property type="component" value="Unassembled WGS sequence"/>
</dbReference>
<dbReference type="InterPro" id="IPR028325">
    <property type="entry name" value="VG_K_chnl"/>
</dbReference>
<evidence type="ECO:0000256" key="5">
    <source>
        <dbReference type="ARBA" id="ARBA00022826"/>
    </source>
</evidence>
<keyword evidence="10 12" id="KW-0472">Membrane</keyword>
<evidence type="ECO:0000256" key="9">
    <source>
        <dbReference type="ARBA" id="ARBA00023065"/>
    </source>
</evidence>
<evidence type="ECO:0000256" key="2">
    <source>
        <dbReference type="ARBA" id="ARBA00022448"/>
    </source>
</evidence>
<evidence type="ECO:0000259" key="14">
    <source>
        <dbReference type="Pfam" id="PF02214"/>
    </source>
</evidence>
<evidence type="ECO:0000256" key="10">
    <source>
        <dbReference type="ARBA" id="ARBA00023136"/>
    </source>
</evidence>
<dbReference type="Pfam" id="PF00520">
    <property type="entry name" value="Ion_trans"/>
    <property type="match status" value="1"/>
</dbReference>
<proteinExistence type="predicted"/>
<dbReference type="SUPFAM" id="SSF54695">
    <property type="entry name" value="POZ domain"/>
    <property type="match status" value="1"/>
</dbReference>
<keyword evidence="5" id="KW-0631">Potassium channel</keyword>
<reference evidence="15 16" key="1">
    <citation type="submission" date="2022-12" db="EMBL/GenBank/DDBJ databases">
        <title>Chromosome-level genome of Tegillarca granosa.</title>
        <authorList>
            <person name="Kim J."/>
        </authorList>
    </citation>
    <scope>NUCLEOTIDE SEQUENCE [LARGE SCALE GENOMIC DNA]</scope>
    <source>
        <strain evidence="15">Teg-2019</strain>
        <tissue evidence="15">Adductor muscle</tissue>
    </source>
</reference>
<feature type="domain" description="Potassium channel tetramerisation-type BTB" evidence="14">
    <location>
        <begin position="34"/>
        <end position="82"/>
    </location>
</feature>
<evidence type="ECO:0000259" key="13">
    <source>
        <dbReference type="Pfam" id="PF00520"/>
    </source>
</evidence>
<evidence type="ECO:0000256" key="6">
    <source>
        <dbReference type="ARBA" id="ARBA00022882"/>
    </source>
</evidence>
<gene>
    <name evidence="15" type="ORF">KUTeg_002436</name>
</gene>
<keyword evidence="4 12" id="KW-0812">Transmembrane</keyword>